<feature type="transmembrane region" description="Helical" evidence="1">
    <location>
        <begin position="15"/>
        <end position="35"/>
    </location>
</feature>
<name>A0A5C3KJ39_COPMA</name>
<dbReference type="Proteomes" id="UP000307440">
    <property type="component" value="Unassembled WGS sequence"/>
</dbReference>
<keyword evidence="1" id="KW-0472">Membrane</keyword>
<dbReference type="AlphaFoldDB" id="A0A5C3KJ39"/>
<reference evidence="2 3" key="1">
    <citation type="journal article" date="2019" name="Nat. Ecol. Evol.">
        <title>Megaphylogeny resolves global patterns of mushroom evolution.</title>
        <authorList>
            <person name="Varga T."/>
            <person name="Krizsan K."/>
            <person name="Foldi C."/>
            <person name="Dima B."/>
            <person name="Sanchez-Garcia M."/>
            <person name="Sanchez-Ramirez S."/>
            <person name="Szollosi G.J."/>
            <person name="Szarkandi J.G."/>
            <person name="Papp V."/>
            <person name="Albert L."/>
            <person name="Andreopoulos W."/>
            <person name="Angelini C."/>
            <person name="Antonin V."/>
            <person name="Barry K.W."/>
            <person name="Bougher N.L."/>
            <person name="Buchanan P."/>
            <person name="Buyck B."/>
            <person name="Bense V."/>
            <person name="Catcheside P."/>
            <person name="Chovatia M."/>
            <person name="Cooper J."/>
            <person name="Damon W."/>
            <person name="Desjardin D."/>
            <person name="Finy P."/>
            <person name="Geml J."/>
            <person name="Haridas S."/>
            <person name="Hughes K."/>
            <person name="Justo A."/>
            <person name="Karasinski D."/>
            <person name="Kautmanova I."/>
            <person name="Kiss B."/>
            <person name="Kocsube S."/>
            <person name="Kotiranta H."/>
            <person name="LaButti K.M."/>
            <person name="Lechner B.E."/>
            <person name="Liimatainen K."/>
            <person name="Lipzen A."/>
            <person name="Lukacs Z."/>
            <person name="Mihaltcheva S."/>
            <person name="Morgado L.N."/>
            <person name="Niskanen T."/>
            <person name="Noordeloos M.E."/>
            <person name="Ohm R.A."/>
            <person name="Ortiz-Santana B."/>
            <person name="Ovrebo C."/>
            <person name="Racz N."/>
            <person name="Riley R."/>
            <person name="Savchenko A."/>
            <person name="Shiryaev A."/>
            <person name="Soop K."/>
            <person name="Spirin V."/>
            <person name="Szebenyi C."/>
            <person name="Tomsovsky M."/>
            <person name="Tulloss R.E."/>
            <person name="Uehling J."/>
            <person name="Grigoriev I.V."/>
            <person name="Vagvolgyi C."/>
            <person name="Papp T."/>
            <person name="Martin F.M."/>
            <person name="Miettinen O."/>
            <person name="Hibbett D.S."/>
            <person name="Nagy L.G."/>
        </authorList>
    </citation>
    <scope>NUCLEOTIDE SEQUENCE [LARGE SCALE GENOMIC DNA]</scope>
    <source>
        <strain evidence="2 3">CBS 121175</strain>
    </source>
</reference>
<dbReference type="InterPro" id="IPR017946">
    <property type="entry name" value="PLC-like_Pdiesterase_TIM-brl"/>
</dbReference>
<evidence type="ECO:0000256" key="1">
    <source>
        <dbReference type="SAM" id="Phobius"/>
    </source>
</evidence>
<keyword evidence="3" id="KW-1185">Reference proteome</keyword>
<protein>
    <submittedName>
        <fullName evidence="2">PLC-like phosphodiesterase</fullName>
    </submittedName>
</protein>
<dbReference type="GO" id="GO:0006629">
    <property type="term" value="P:lipid metabolic process"/>
    <property type="evidence" value="ECO:0007669"/>
    <property type="project" value="InterPro"/>
</dbReference>
<dbReference type="Gene3D" id="3.20.20.190">
    <property type="entry name" value="Phosphatidylinositol (PI) phosphodiesterase"/>
    <property type="match status" value="1"/>
</dbReference>
<evidence type="ECO:0000313" key="2">
    <source>
        <dbReference type="EMBL" id="TFK19863.1"/>
    </source>
</evidence>
<dbReference type="PANTHER" id="PTHR13593">
    <property type="match status" value="1"/>
</dbReference>
<keyword evidence="1" id="KW-0812">Transmembrane</keyword>
<dbReference type="PANTHER" id="PTHR13593:SF140">
    <property type="entry name" value="PLC-LIKE PHOSPHODIESTERASE"/>
    <property type="match status" value="1"/>
</dbReference>
<organism evidence="2 3">
    <name type="scientific">Coprinopsis marcescibilis</name>
    <name type="common">Agaric fungus</name>
    <name type="synonym">Psathyrella marcescibilis</name>
    <dbReference type="NCBI Taxonomy" id="230819"/>
    <lineage>
        <taxon>Eukaryota</taxon>
        <taxon>Fungi</taxon>
        <taxon>Dikarya</taxon>
        <taxon>Basidiomycota</taxon>
        <taxon>Agaricomycotina</taxon>
        <taxon>Agaricomycetes</taxon>
        <taxon>Agaricomycetidae</taxon>
        <taxon>Agaricales</taxon>
        <taxon>Agaricineae</taxon>
        <taxon>Psathyrellaceae</taxon>
        <taxon>Coprinopsis</taxon>
    </lineage>
</organism>
<keyword evidence="1" id="KW-1133">Transmembrane helix</keyword>
<dbReference type="OrthoDB" id="7984201at2759"/>
<dbReference type="SUPFAM" id="SSF51695">
    <property type="entry name" value="PLC-like phosphodiesterases"/>
    <property type="match status" value="1"/>
</dbReference>
<evidence type="ECO:0000313" key="3">
    <source>
        <dbReference type="Proteomes" id="UP000307440"/>
    </source>
</evidence>
<gene>
    <name evidence="2" type="ORF">FA15DRAFT_682814</name>
</gene>
<dbReference type="GO" id="GO:0008081">
    <property type="term" value="F:phosphoric diester hydrolase activity"/>
    <property type="evidence" value="ECO:0007669"/>
    <property type="project" value="InterPro"/>
</dbReference>
<dbReference type="EMBL" id="ML210322">
    <property type="protein sequence ID" value="TFK19863.1"/>
    <property type="molecule type" value="Genomic_DNA"/>
</dbReference>
<accession>A0A5C3KJ39</accession>
<dbReference type="InterPro" id="IPR051057">
    <property type="entry name" value="PI-PLC_domain"/>
</dbReference>
<dbReference type="Pfam" id="PF26146">
    <property type="entry name" value="PI-PLC_X"/>
    <property type="match status" value="1"/>
</dbReference>
<proteinExistence type="predicted"/>
<sequence>MKTSWEAWNGCGVEVVLGFLWLAAMFDVSSGLYLPRRRATICNGRSELCGRSYGSTSFLTSHNAFAWSPNPLALARTQAVDVPVQLRMGARVLQAQSHMKDGRLHFCHTSKHIFGLFDGGSVLDFLRKVKTWLDANPYEVVSFIFTNPENVSIPGVWKPIFDEAGITPLAYVPPARPMKRTDWPTLSEMIDANKRVVVFMDKGADGSAGGVVDFVLPQFQMIWEDPFSPTDPNFPCRIHRIEGPLEDNDHMHLINHNLNRNIIPWDLGTVLVSDFVNSPKTNSMNSIMAHVAGCAPFAQGRAPNFVLLDYLDVGDGKRAVDQLNGF</sequence>